<dbReference type="CDD" id="cd06141">
    <property type="entry name" value="WRN_exo"/>
    <property type="match status" value="1"/>
</dbReference>
<name>A0A022RAQ6_ERYGU</name>
<dbReference type="STRING" id="4155.A0A022RAQ6"/>
<dbReference type="InterPro" id="IPR036397">
    <property type="entry name" value="RNaseH_sf"/>
</dbReference>
<dbReference type="AlphaFoldDB" id="A0A022RAQ6"/>
<dbReference type="GO" id="GO:0005634">
    <property type="term" value="C:nucleus"/>
    <property type="evidence" value="ECO:0000318"/>
    <property type="project" value="GO_Central"/>
</dbReference>
<dbReference type="GO" id="GO:0006139">
    <property type="term" value="P:nucleobase-containing compound metabolic process"/>
    <property type="evidence" value="ECO:0007669"/>
    <property type="project" value="InterPro"/>
</dbReference>
<protein>
    <recommendedName>
        <fullName evidence="3">3'-5' exonuclease domain-containing protein</fullName>
    </recommendedName>
</protein>
<dbReference type="InterPro" id="IPR051132">
    <property type="entry name" value="3-5_Exonuclease_domain"/>
</dbReference>
<dbReference type="InterPro" id="IPR002562">
    <property type="entry name" value="3'-5'_exonuclease_dom"/>
</dbReference>
<gene>
    <name evidence="4" type="ORF">MIMGU_mgv1a020401mg</name>
</gene>
<evidence type="ECO:0000256" key="2">
    <source>
        <dbReference type="ARBA" id="ARBA00022801"/>
    </source>
</evidence>
<keyword evidence="1" id="KW-0540">Nuclease</keyword>
<dbReference type="EMBL" id="KI630572">
    <property type="protein sequence ID" value="EYU37104.1"/>
    <property type="molecule type" value="Genomic_DNA"/>
</dbReference>
<dbReference type="Pfam" id="PF01612">
    <property type="entry name" value="DNA_pol_A_exo1"/>
    <property type="match status" value="1"/>
</dbReference>
<dbReference type="PANTHER" id="PTHR13620:SF76">
    <property type="entry name" value="WERNER SYNDROME-LIKE EXONUCLEASE"/>
    <property type="match status" value="1"/>
</dbReference>
<dbReference type="GO" id="GO:0008408">
    <property type="term" value="F:3'-5' exonuclease activity"/>
    <property type="evidence" value="ECO:0000318"/>
    <property type="project" value="GO_Central"/>
</dbReference>
<dbReference type="GO" id="GO:0005737">
    <property type="term" value="C:cytoplasm"/>
    <property type="evidence" value="ECO:0000318"/>
    <property type="project" value="GO_Central"/>
</dbReference>
<evidence type="ECO:0000313" key="4">
    <source>
        <dbReference type="EMBL" id="EYU37104.1"/>
    </source>
</evidence>
<evidence type="ECO:0000313" key="5">
    <source>
        <dbReference type="Proteomes" id="UP000030748"/>
    </source>
</evidence>
<sequence length="201" mass="22745">MWLRKVTFLVRKVHVTVTKEARQVHEWILSICSIHIDFSKNLLIGLDTDIGNRCLIFQLLHADFIPVSLHAFLADPRHTFCGVGIKDDVDKLYDHHKLRVRKIADLNDLARLATINSQSGNGGYKYMGLKKMAYAVLGKKMEKPLNVTLSKWDTVELDRDQIEYAAIDAVVSYQLGYTLCSPIYRPQPGSIVVGRPGLLLV</sequence>
<accession>A0A022RAQ6</accession>
<keyword evidence="2" id="KW-0378">Hydrolase</keyword>
<evidence type="ECO:0000256" key="1">
    <source>
        <dbReference type="ARBA" id="ARBA00022722"/>
    </source>
</evidence>
<dbReference type="SUPFAM" id="SSF53098">
    <property type="entry name" value="Ribonuclease H-like"/>
    <property type="match status" value="1"/>
</dbReference>
<dbReference type="InterPro" id="IPR012337">
    <property type="entry name" value="RNaseH-like_sf"/>
</dbReference>
<evidence type="ECO:0000259" key="3">
    <source>
        <dbReference type="Pfam" id="PF01612"/>
    </source>
</evidence>
<dbReference type="PANTHER" id="PTHR13620">
    <property type="entry name" value="3-5 EXONUCLEASE"/>
    <property type="match status" value="1"/>
</dbReference>
<dbReference type="eggNOG" id="KOG4373">
    <property type="taxonomic scope" value="Eukaryota"/>
</dbReference>
<reference evidence="4 5" key="1">
    <citation type="journal article" date="2013" name="Proc. Natl. Acad. Sci. U.S.A.">
        <title>Fine-scale variation in meiotic recombination in Mimulus inferred from population shotgun sequencing.</title>
        <authorList>
            <person name="Hellsten U."/>
            <person name="Wright K.M."/>
            <person name="Jenkins J."/>
            <person name="Shu S."/>
            <person name="Yuan Y."/>
            <person name="Wessler S.R."/>
            <person name="Schmutz J."/>
            <person name="Willis J.H."/>
            <person name="Rokhsar D.S."/>
        </authorList>
    </citation>
    <scope>NUCLEOTIDE SEQUENCE [LARGE SCALE GENOMIC DNA]</scope>
    <source>
        <strain evidence="5">cv. DUN x IM62</strain>
    </source>
</reference>
<dbReference type="GO" id="GO:0003676">
    <property type="term" value="F:nucleic acid binding"/>
    <property type="evidence" value="ECO:0007669"/>
    <property type="project" value="InterPro"/>
</dbReference>
<keyword evidence="5" id="KW-1185">Reference proteome</keyword>
<proteinExistence type="predicted"/>
<organism evidence="4 5">
    <name type="scientific">Erythranthe guttata</name>
    <name type="common">Yellow monkey flower</name>
    <name type="synonym">Mimulus guttatus</name>
    <dbReference type="NCBI Taxonomy" id="4155"/>
    <lineage>
        <taxon>Eukaryota</taxon>
        <taxon>Viridiplantae</taxon>
        <taxon>Streptophyta</taxon>
        <taxon>Embryophyta</taxon>
        <taxon>Tracheophyta</taxon>
        <taxon>Spermatophyta</taxon>
        <taxon>Magnoliopsida</taxon>
        <taxon>eudicotyledons</taxon>
        <taxon>Gunneridae</taxon>
        <taxon>Pentapetalae</taxon>
        <taxon>asterids</taxon>
        <taxon>lamiids</taxon>
        <taxon>Lamiales</taxon>
        <taxon>Phrymaceae</taxon>
        <taxon>Erythranthe</taxon>
    </lineage>
</organism>
<dbReference type="Proteomes" id="UP000030748">
    <property type="component" value="Unassembled WGS sequence"/>
</dbReference>
<feature type="domain" description="3'-5' exonuclease" evidence="3">
    <location>
        <begin position="55"/>
        <end position="175"/>
    </location>
</feature>
<dbReference type="Gene3D" id="3.30.420.10">
    <property type="entry name" value="Ribonuclease H-like superfamily/Ribonuclease H"/>
    <property type="match status" value="1"/>
</dbReference>